<evidence type="ECO:0000256" key="6">
    <source>
        <dbReference type="ARBA" id="ARBA00022989"/>
    </source>
</evidence>
<evidence type="ECO:0000256" key="2">
    <source>
        <dbReference type="ARBA" id="ARBA00007193"/>
    </source>
</evidence>
<evidence type="ECO:0000313" key="15">
    <source>
        <dbReference type="Proteomes" id="UP001159042"/>
    </source>
</evidence>
<keyword evidence="10 12" id="KW-0739">Sodium transport</keyword>
<dbReference type="Gene3D" id="2.60.470.10">
    <property type="entry name" value="Acid-sensing ion channels like domains"/>
    <property type="match status" value="1"/>
</dbReference>
<protein>
    <submittedName>
        <fullName evidence="14">Uncharacterized protein</fullName>
    </submittedName>
</protein>
<keyword evidence="5 12" id="KW-0812">Transmembrane</keyword>
<comment type="caution">
    <text evidence="14">The sequence shown here is derived from an EMBL/GenBank/DDBJ whole genome shotgun (WGS) entry which is preliminary data.</text>
</comment>
<proteinExistence type="inferred from homology"/>
<dbReference type="GO" id="GO:0015280">
    <property type="term" value="F:ligand-gated sodium channel activity"/>
    <property type="evidence" value="ECO:0007669"/>
    <property type="project" value="TreeGrafter"/>
</dbReference>
<keyword evidence="15" id="KW-1185">Reference proteome</keyword>
<evidence type="ECO:0000256" key="11">
    <source>
        <dbReference type="ARBA" id="ARBA00023303"/>
    </source>
</evidence>
<keyword evidence="11 12" id="KW-0407">Ion channel</keyword>
<dbReference type="GO" id="GO:0005886">
    <property type="term" value="C:plasma membrane"/>
    <property type="evidence" value="ECO:0007669"/>
    <property type="project" value="TreeGrafter"/>
</dbReference>
<name>A0AAV8WAY6_9CUCU</name>
<keyword evidence="7" id="KW-0915">Sodium</keyword>
<evidence type="ECO:0000256" key="1">
    <source>
        <dbReference type="ARBA" id="ARBA00004141"/>
    </source>
</evidence>
<dbReference type="Pfam" id="PF00858">
    <property type="entry name" value="ASC"/>
    <property type="match status" value="1"/>
</dbReference>
<evidence type="ECO:0000256" key="10">
    <source>
        <dbReference type="ARBA" id="ARBA00023201"/>
    </source>
</evidence>
<reference evidence="14 15" key="1">
    <citation type="journal article" date="2023" name="Insect Mol. Biol.">
        <title>Genome sequencing provides insights into the evolution of gene families encoding plant cell wall-degrading enzymes in longhorned beetles.</title>
        <authorList>
            <person name="Shin N.R."/>
            <person name="Okamura Y."/>
            <person name="Kirsch R."/>
            <person name="Pauchet Y."/>
        </authorList>
    </citation>
    <scope>NUCLEOTIDE SEQUENCE [LARGE SCALE GENOMIC DNA]</scope>
    <source>
        <strain evidence="14">EAD_L_NR</strain>
    </source>
</reference>
<dbReference type="Proteomes" id="UP001159042">
    <property type="component" value="Unassembled WGS sequence"/>
</dbReference>
<keyword evidence="6 13" id="KW-1133">Transmembrane helix</keyword>
<comment type="subcellular location">
    <subcellularLocation>
        <location evidence="1">Membrane</location>
        <topology evidence="1">Multi-pass membrane protein</topology>
    </subcellularLocation>
</comment>
<feature type="transmembrane region" description="Helical" evidence="13">
    <location>
        <begin position="70"/>
        <end position="88"/>
    </location>
</feature>
<dbReference type="PANTHER" id="PTHR11690">
    <property type="entry name" value="AMILORIDE-SENSITIVE SODIUM CHANNEL-RELATED"/>
    <property type="match status" value="1"/>
</dbReference>
<evidence type="ECO:0000256" key="7">
    <source>
        <dbReference type="ARBA" id="ARBA00023053"/>
    </source>
</evidence>
<evidence type="ECO:0000256" key="4">
    <source>
        <dbReference type="ARBA" id="ARBA00022461"/>
    </source>
</evidence>
<keyword evidence="3 12" id="KW-0813">Transport</keyword>
<evidence type="ECO:0000256" key="3">
    <source>
        <dbReference type="ARBA" id="ARBA00022448"/>
    </source>
</evidence>
<dbReference type="EMBL" id="JANEYG010000005">
    <property type="protein sequence ID" value="KAJ8923406.1"/>
    <property type="molecule type" value="Genomic_DNA"/>
</dbReference>
<keyword evidence="8 12" id="KW-0406">Ion transport</keyword>
<dbReference type="AlphaFoldDB" id="A0AAV8WAY6"/>
<comment type="similarity">
    <text evidence="2 12">Belongs to the amiloride-sensitive sodium channel (TC 1.A.6) family.</text>
</comment>
<accession>A0AAV8WAY6</accession>
<evidence type="ECO:0000256" key="12">
    <source>
        <dbReference type="RuleBase" id="RU000679"/>
    </source>
</evidence>
<keyword evidence="4 12" id="KW-0894">Sodium channel</keyword>
<organism evidence="14 15">
    <name type="scientific">Exocentrus adspersus</name>
    <dbReference type="NCBI Taxonomy" id="1586481"/>
    <lineage>
        <taxon>Eukaryota</taxon>
        <taxon>Metazoa</taxon>
        <taxon>Ecdysozoa</taxon>
        <taxon>Arthropoda</taxon>
        <taxon>Hexapoda</taxon>
        <taxon>Insecta</taxon>
        <taxon>Pterygota</taxon>
        <taxon>Neoptera</taxon>
        <taxon>Endopterygota</taxon>
        <taxon>Coleoptera</taxon>
        <taxon>Polyphaga</taxon>
        <taxon>Cucujiformia</taxon>
        <taxon>Chrysomeloidea</taxon>
        <taxon>Cerambycidae</taxon>
        <taxon>Lamiinae</taxon>
        <taxon>Acanthocinini</taxon>
        <taxon>Exocentrus</taxon>
    </lineage>
</organism>
<evidence type="ECO:0000256" key="5">
    <source>
        <dbReference type="ARBA" id="ARBA00022692"/>
    </source>
</evidence>
<dbReference type="InterPro" id="IPR001873">
    <property type="entry name" value="ENaC"/>
</dbReference>
<evidence type="ECO:0000256" key="13">
    <source>
        <dbReference type="SAM" id="Phobius"/>
    </source>
</evidence>
<keyword evidence="9 13" id="KW-0472">Membrane</keyword>
<sequence length="242" mass="28359">MKRAISKEDKLTDVELAKVKEIENGPVKSKRKYPGFRKNMLDYIQEYTDYTGIHGFKYMGEQDRSIFEKLWWLILFCISLYVCIDLIIKTWEKWDTSPVLVSFARSPTPVWQIPFPAVTICSETKTRQTKYNFTDAFDRYRMFGNLSDIEMKHFADSALICDNHLYNGGNKSTGLDTIDYLMSVAPQFDDVFHSCRWTLQNKSCNSLFFPILTEEGLCFTFNMLDRSQLLRNKVLVFFVLSE</sequence>
<evidence type="ECO:0000313" key="14">
    <source>
        <dbReference type="EMBL" id="KAJ8923406.1"/>
    </source>
</evidence>
<gene>
    <name evidence="14" type="ORF">NQ315_001964</name>
</gene>
<evidence type="ECO:0000256" key="9">
    <source>
        <dbReference type="ARBA" id="ARBA00023136"/>
    </source>
</evidence>
<evidence type="ECO:0000256" key="8">
    <source>
        <dbReference type="ARBA" id="ARBA00023065"/>
    </source>
</evidence>
<dbReference type="PANTHER" id="PTHR11690:SF288">
    <property type="entry name" value="AMILORIDE-SENSITIVE NA+ CHANNEL-RELATED"/>
    <property type="match status" value="1"/>
</dbReference>